<gene>
    <name evidence="1" type="ORF">EVAR_52250_1</name>
</gene>
<dbReference type="EMBL" id="BGZK01001370">
    <property type="protein sequence ID" value="GBP78445.1"/>
    <property type="molecule type" value="Genomic_DNA"/>
</dbReference>
<protein>
    <recommendedName>
        <fullName evidence="3">RNase H type-1 domain-containing protein</fullName>
    </recommendedName>
</protein>
<evidence type="ECO:0000313" key="1">
    <source>
        <dbReference type="EMBL" id="GBP78445.1"/>
    </source>
</evidence>
<proteinExistence type="predicted"/>
<keyword evidence="2" id="KW-1185">Reference proteome</keyword>
<dbReference type="Proteomes" id="UP000299102">
    <property type="component" value="Unassembled WGS sequence"/>
</dbReference>
<evidence type="ECO:0008006" key="3">
    <source>
        <dbReference type="Google" id="ProtNLM"/>
    </source>
</evidence>
<sequence>MVALQRAIRMVKNGKDGLVNIFSDSKSSLEVLTGPKTYHPLAQEARHDISESVRISRHHFPEIISDATKSNRFIKYCTDIVQKCNKMNREKDKDEYNEMLDGKVVTGTIRERDKDEYNEILDAIDDPPVLRHCLERLTEGRLSADFGIILVARYGTSLPWCSVRAVSDTDMASVFAWHWKRRLASLSGGGSFQQ</sequence>
<accession>A0A4C1YVT7</accession>
<dbReference type="AlphaFoldDB" id="A0A4C1YVT7"/>
<reference evidence="1 2" key="1">
    <citation type="journal article" date="2019" name="Commun. Biol.">
        <title>The bagworm genome reveals a unique fibroin gene that provides high tensile strength.</title>
        <authorList>
            <person name="Kono N."/>
            <person name="Nakamura H."/>
            <person name="Ohtoshi R."/>
            <person name="Tomita M."/>
            <person name="Numata K."/>
            <person name="Arakawa K."/>
        </authorList>
    </citation>
    <scope>NUCLEOTIDE SEQUENCE [LARGE SCALE GENOMIC DNA]</scope>
</reference>
<comment type="caution">
    <text evidence="1">The sequence shown here is derived from an EMBL/GenBank/DDBJ whole genome shotgun (WGS) entry which is preliminary data.</text>
</comment>
<dbReference type="OrthoDB" id="411823at2759"/>
<evidence type="ECO:0000313" key="2">
    <source>
        <dbReference type="Proteomes" id="UP000299102"/>
    </source>
</evidence>
<name>A0A4C1YVT7_EUMVA</name>
<organism evidence="1 2">
    <name type="scientific">Eumeta variegata</name>
    <name type="common">Bagworm moth</name>
    <name type="synonym">Eumeta japonica</name>
    <dbReference type="NCBI Taxonomy" id="151549"/>
    <lineage>
        <taxon>Eukaryota</taxon>
        <taxon>Metazoa</taxon>
        <taxon>Ecdysozoa</taxon>
        <taxon>Arthropoda</taxon>
        <taxon>Hexapoda</taxon>
        <taxon>Insecta</taxon>
        <taxon>Pterygota</taxon>
        <taxon>Neoptera</taxon>
        <taxon>Endopterygota</taxon>
        <taxon>Lepidoptera</taxon>
        <taxon>Glossata</taxon>
        <taxon>Ditrysia</taxon>
        <taxon>Tineoidea</taxon>
        <taxon>Psychidae</taxon>
        <taxon>Oiketicinae</taxon>
        <taxon>Eumeta</taxon>
    </lineage>
</organism>